<feature type="non-terminal residue" evidence="6">
    <location>
        <position position="1"/>
    </location>
</feature>
<keyword evidence="2" id="KW-0813">Transport</keyword>
<dbReference type="CDD" id="cd03257">
    <property type="entry name" value="ABC_NikE_OppD_transporters"/>
    <property type="match status" value="1"/>
</dbReference>
<dbReference type="SMART" id="SM00382">
    <property type="entry name" value="AAA"/>
    <property type="match status" value="1"/>
</dbReference>
<dbReference type="InterPro" id="IPR003439">
    <property type="entry name" value="ABC_transporter-like_ATP-bd"/>
</dbReference>
<evidence type="ECO:0000256" key="1">
    <source>
        <dbReference type="ARBA" id="ARBA00005417"/>
    </source>
</evidence>
<dbReference type="GO" id="GO:0016887">
    <property type="term" value="F:ATP hydrolysis activity"/>
    <property type="evidence" value="ECO:0007669"/>
    <property type="project" value="InterPro"/>
</dbReference>
<protein>
    <recommendedName>
        <fullName evidence="5">ABC transporter domain-containing protein</fullName>
    </recommendedName>
</protein>
<proteinExistence type="inferred from homology"/>
<dbReference type="AlphaFoldDB" id="X1D8U0"/>
<dbReference type="Pfam" id="PF08352">
    <property type="entry name" value="oligo_HPY"/>
    <property type="match status" value="1"/>
</dbReference>
<dbReference type="PANTHER" id="PTHR43776:SF7">
    <property type="entry name" value="D,D-DIPEPTIDE TRANSPORT ATP-BINDING PROTEIN DDPF-RELATED"/>
    <property type="match status" value="1"/>
</dbReference>
<dbReference type="InterPro" id="IPR027417">
    <property type="entry name" value="P-loop_NTPase"/>
</dbReference>
<dbReference type="PANTHER" id="PTHR43776">
    <property type="entry name" value="TRANSPORT ATP-BINDING PROTEIN"/>
    <property type="match status" value="1"/>
</dbReference>
<comment type="caution">
    <text evidence="6">The sequence shown here is derived from an EMBL/GenBank/DDBJ whole genome shotgun (WGS) entry which is preliminary data.</text>
</comment>
<feature type="non-terminal residue" evidence="6">
    <location>
        <position position="291"/>
    </location>
</feature>
<evidence type="ECO:0000313" key="6">
    <source>
        <dbReference type="EMBL" id="GAH04725.1"/>
    </source>
</evidence>
<dbReference type="NCBIfam" id="TIGR01727">
    <property type="entry name" value="oligo_HPY"/>
    <property type="match status" value="1"/>
</dbReference>
<evidence type="ECO:0000256" key="4">
    <source>
        <dbReference type="ARBA" id="ARBA00022840"/>
    </source>
</evidence>
<dbReference type="GO" id="GO:0015833">
    <property type="term" value="P:peptide transport"/>
    <property type="evidence" value="ECO:0007669"/>
    <property type="project" value="InterPro"/>
</dbReference>
<keyword evidence="4" id="KW-0067">ATP-binding</keyword>
<organism evidence="6">
    <name type="scientific">marine sediment metagenome</name>
    <dbReference type="NCBI Taxonomy" id="412755"/>
    <lineage>
        <taxon>unclassified sequences</taxon>
        <taxon>metagenomes</taxon>
        <taxon>ecological metagenomes</taxon>
    </lineage>
</organism>
<dbReference type="Pfam" id="PF00005">
    <property type="entry name" value="ABC_tran"/>
    <property type="match status" value="1"/>
</dbReference>
<dbReference type="InterPro" id="IPR003593">
    <property type="entry name" value="AAA+_ATPase"/>
</dbReference>
<evidence type="ECO:0000256" key="2">
    <source>
        <dbReference type="ARBA" id="ARBA00022448"/>
    </source>
</evidence>
<feature type="domain" description="ABC transporter" evidence="5">
    <location>
        <begin position="1"/>
        <end position="244"/>
    </location>
</feature>
<dbReference type="PROSITE" id="PS50893">
    <property type="entry name" value="ABC_TRANSPORTER_2"/>
    <property type="match status" value="1"/>
</dbReference>
<evidence type="ECO:0000259" key="5">
    <source>
        <dbReference type="PROSITE" id="PS50893"/>
    </source>
</evidence>
<dbReference type="InterPro" id="IPR013563">
    <property type="entry name" value="Oligopep_ABC_C"/>
</dbReference>
<dbReference type="SUPFAM" id="SSF52540">
    <property type="entry name" value="P-loop containing nucleoside triphosphate hydrolases"/>
    <property type="match status" value="1"/>
</dbReference>
<sequence>VFQKGILRNTLIGNIRAVDGVSINIHKGEIFGLVGESGCGKTTLGRLVLNLLSPTSGDVAFDGINIYKMKGREKELWFRKQAQLIFQDPYLSLNPRLTVSEIVGEAYVIHDRGMSKSERREQVVKLLNLCGLEDYHALRYAHEFSGGQRQRVGIARALAVEPQLIIADEPVSALDVAVQAQILNLLKDIKKRFNLTYLFIAHDLSVVRHISDRIAVMYLGKIVELAPAEQFVSNPRHPYTEALISSIPIPDPTLKRKRIILPGDVASPLNPPPGCRFRSRCIYAKKNVEIS</sequence>
<dbReference type="GO" id="GO:0055085">
    <property type="term" value="P:transmembrane transport"/>
    <property type="evidence" value="ECO:0007669"/>
    <property type="project" value="UniProtKB-ARBA"/>
</dbReference>
<evidence type="ECO:0000256" key="3">
    <source>
        <dbReference type="ARBA" id="ARBA00022741"/>
    </source>
</evidence>
<gene>
    <name evidence="6" type="ORF">S01H4_38179</name>
</gene>
<dbReference type="EMBL" id="BART01020571">
    <property type="protein sequence ID" value="GAH04725.1"/>
    <property type="molecule type" value="Genomic_DNA"/>
</dbReference>
<dbReference type="InterPro" id="IPR050319">
    <property type="entry name" value="ABC_transp_ATP-bind"/>
</dbReference>
<dbReference type="FunFam" id="3.40.50.300:FF:000016">
    <property type="entry name" value="Oligopeptide ABC transporter ATP-binding component"/>
    <property type="match status" value="1"/>
</dbReference>
<dbReference type="Gene3D" id="3.40.50.300">
    <property type="entry name" value="P-loop containing nucleotide triphosphate hydrolases"/>
    <property type="match status" value="1"/>
</dbReference>
<accession>X1D8U0</accession>
<keyword evidence="3" id="KW-0547">Nucleotide-binding</keyword>
<comment type="similarity">
    <text evidence="1">Belongs to the ABC transporter superfamily.</text>
</comment>
<reference evidence="6" key="1">
    <citation type="journal article" date="2014" name="Front. Microbiol.">
        <title>High frequency of phylogenetically diverse reductive dehalogenase-homologous genes in deep subseafloor sedimentary metagenomes.</title>
        <authorList>
            <person name="Kawai M."/>
            <person name="Futagami T."/>
            <person name="Toyoda A."/>
            <person name="Takaki Y."/>
            <person name="Nishi S."/>
            <person name="Hori S."/>
            <person name="Arai W."/>
            <person name="Tsubouchi T."/>
            <person name="Morono Y."/>
            <person name="Uchiyama I."/>
            <person name="Ito T."/>
            <person name="Fujiyama A."/>
            <person name="Inagaki F."/>
            <person name="Takami H."/>
        </authorList>
    </citation>
    <scope>NUCLEOTIDE SEQUENCE</scope>
    <source>
        <strain evidence="6">Expedition CK06-06</strain>
    </source>
</reference>
<dbReference type="GO" id="GO:0005524">
    <property type="term" value="F:ATP binding"/>
    <property type="evidence" value="ECO:0007669"/>
    <property type="project" value="UniProtKB-KW"/>
</dbReference>
<dbReference type="InterPro" id="IPR017871">
    <property type="entry name" value="ABC_transporter-like_CS"/>
</dbReference>
<dbReference type="PROSITE" id="PS00211">
    <property type="entry name" value="ABC_TRANSPORTER_1"/>
    <property type="match status" value="1"/>
</dbReference>
<name>X1D8U0_9ZZZZ</name>